<gene>
    <name evidence="6" type="ORF">CJF38_16950</name>
    <name evidence="7" type="ORF">PLUA15_240296</name>
</gene>
<keyword evidence="3" id="KW-0804">Transcription</keyword>
<dbReference type="Proteomes" id="UP000219564">
    <property type="component" value="Unassembled WGS sequence"/>
</dbReference>
<dbReference type="PROSITE" id="PS50043">
    <property type="entry name" value="HTH_LUXR_2"/>
    <property type="match status" value="1"/>
</dbReference>
<protein>
    <submittedName>
        <fullName evidence="6">Helix-turn-helix transcriptional regulator</fullName>
    </submittedName>
    <submittedName>
        <fullName evidence="7">Transcriptional activator protein LasR</fullName>
    </submittedName>
</protein>
<organism evidence="7 9">
    <name type="scientific">Pseudomonas lundensis</name>
    <dbReference type="NCBI Taxonomy" id="86185"/>
    <lineage>
        <taxon>Bacteria</taxon>
        <taxon>Pseudomonadati</taxon>
        <taxon>Pseudomonadota</taxon>
        <taxon>Gammaproteobacteria</taxon>
        <taxon>Pseudomonadales</taxon>
        <taxon>Pseudomonadaceae</taxon>
        <taxon>Pseudomonas</taxon>
    </lineage>
</organism>
<evidence type="ECO:0000256" key="3">
    <source>
        <dbReference type="ARBA" id="ARBA00023163"/>
    </source>
</evidence>
<name>A0AAP7ZTE0_9PSED</name>
<dbReference type="GO" id="GO:0003677">
    <property type="term" value="F:DNA binding"/>
    <property type="evidence" value="ECO:0007669"/>
    <property type="project" value="UniProtKB-KW"/>
</dbReference>
<evidence type="ECO:0000256" key="4">
    <source>
        <dbReference type="SAM" id="MobiDB-lite"/>
    </source>
</evidence>
<dbReference type="EMBL" id="OBKZ01000017">
    <property type="protein sequence ID" value="SOB52883.1"/>
    <property type="molecule type" value="Genomic_DNA"/>
</dbReference>
<dbReference type="SUPFAM" id="SSF46894">
    <property type="entry name" value="C-terminal effector domain of the bipartite response regulators"/>
    <property type="match status" value="1"/>
</dbReference>
<reference evidence="6 8" key="1">
    <citation type="submission" date="2017-08" db="EMBL/GenBank/DDBJ databases">
        <title>Genomic and metabolic characterisation of spoilage-associated Pseudomonas species.</title>
        <authorList>
            <person name="Stanborough T."/>
            <person name="Fegan N."/>
            <person name="Powell S.M."/>
            <person name="Singh T."/>
            <person name="Tamplin M.L."/>
            <person name="Chandry P.S."/>
        </authorList>
    </citation>
    <scope>NUCLEOTIDE SEQUENCE [LARGE SCALE GENOMIC DNA]</scope>
    <source>
        <strain evidence="6 8">L1814</strain>
    </source>
</reference>
<dbReference type="SMART" id="SM00421">
    <property type="entry name" value="HTH_LUXR"/>
    <property type="match status" value="1"/>
</dbReference>
<dbReference type="CDD" id="cd06170">
    <property type="entry name" value="LuxR_C_like"/>
    <property type="match status" value="1"/>
</dbReference>
<feature type="domain" description="HTH luxR-type" evidence="5">
    <location>
        <begin position="22"/>
        <end position="87"/>
    </location>
</feature>
<feature type="region of interest" description="Disordered" evidence="4">
    <location>
        <begin position="1"/>
        <end position="27"/>
    </location>
</feature>
<dbReference type="EMBL" id="NQKG01000018">
    <property type="protein sequence ID" value="OZY53964.1"/>
    <property type="molecule type" value="Genomic_DNA"/>
</dbReference>
<evidence type="ECO:0000313" key="6">
    <source>
        <dbReference type="EMBL" id="OZY53964.1"/>
    </source>
</evidence>
<evidence type="ECO:0000256" key="1">
    <source>
        <dbReference type="ARBA" id="ARBA00023015"/>
    </source>
</evidence>
<evidence type="ECO:0000256" key="2">
    <source>
        <dbReference type="ARBA" id="ARBA00023125"/>
    </source>
</evidence>
<reference evidence="7 9" key="2">
    <citation type="submission" date="2017-08" db="EMBL/GenBank/DDBJ databases">
        <authorList>
            <person name="Chaillou S."/>
        </authorList>
    </citation>
    <scope>NUCLEOTIDE SEQUENCE [LARGE SCALE GENOMIC DNA]</scope>
    <source>
        <strain evidence="7 9">MFPA15A1205</strain>
    </source>
</reference>
<evidence type="ECO:0000259" key="5">
    <source>
        <dbReference type="PROSITE" id="PS50043"/>
    </source>
</evidence>
<evidence type="ECO:0000313" key="9">
    <source>
        <dbReference type="Proteomes" id="UP000219564"/>
    </source>
</evidence>
<accession>A0AAP7ZTE0</accession>
<dbReference type="InterPro" id="IPR016032">
    <property type="entry name" value="Sig_transdc_resp-reg_C-effctor"/>
</dbReference>
<dbReference type="PANTHER" id="PTHR44688:SF16">
    <property type="entry name" value="DNA-BINDING TRANSCRIPTIONAL ACTIVATOR DEVR_DOSR"/>
    <property type="match status" value="1"/>
</dbReference>
<proteinExistence type="predicted"/>
<dbReference type="GeneID" id="61880225"/>
<dbReference type="InterPro" id="IPR036388">
    <property type="entry name" value="WH-like_DNA-bd_sf"/>
</dbReference>
<keyword evidence="8" id="KW-1185">Reference proteome</keyword>
<dbReference type="Pfam" id="PF00196">
    <property type="entry name" value="GerE"/>
    <property type="match status" value="1"/>
</dbReference>
<sequence>MIRQRPLQPEQRSQAFHSYDEEATENVKLTPREKEVLQWSLLGKSSWDIARIVGCTEAGVNFHFYNLRRKFGVSSRHTAALKAVQLGLITFS</sequence>
<keyword evidence="1" id="KW-0805">Transcription regulation</keyword>
<dbReference type="InterPro" id="IPR000792">
    <property type="entry name" value="Tscrpt_reg_LuxR_C"/>
</dbReference>
<keyword evidence="2" id="KW-0238">DNA-binding</keyword>
<comment type="caution">
    <text evidence="7">The sequence shown here is derived from an EMBL/GenBank/DDBJ whole genome shotgun (WGS) entry which is preliminary data.</text>
</comment>
<dbReference type="Proteomes" id="UP000216897">
    <property type="component" value="Unassembled WGS sequence"/>
</dbReference>
<dbReference type="Gene3D" id="1.10.10.10">
    <property type="entry name" value="Winged helix-like DNA-binding domain superfamily/Winged helix DNA-binding domain"/>
    <property type="match status" value="1"/>
</dbReference>
<evidence type="ECO:0000313" key="7">
    <source>
        <dbReference type="EMBL" id="SOB52883.1"/>
    </source>
</evidence>
<dbReference type="PANTHER" id="PTHR44688">
    <property type="entry name" value="DNA-BINDING TRANSCRIPTIONAL ACTIVATOR DEVR_DOSR"/>
    <property type="match status" value="1"/>
</dbReference>
<dbReference type="RefSeq" id="WP_047275128.1">
    <property type="nucleotide sequence ID" value="NZ_CAUQZS010000017.1"/>
</dbReference>
<dbReference type="AlphaFoldDB" id="A0AAP7ZTE0"/>
<dbReference type="GO" id="GO:0006355">
    <property type="term" value="P:regulation of DNA-templated transcription"/>
    <property type="evidence" value="ECO:0007669"/>
    <property type="project" value="InterPro"/>
</dbReference>
<evidence type="ECO:0000313" key="8">
    <source>
        <dbReference type="Proteomes" id="UP000216897"/>
    </source>
</evidence>